<reference evidence="1 2" key="1">
    <citation type="journal article" date="2007" name="Appl. Environ. Microbiol.">
        <title>Genome sequence of the cellulolytic gliding bacterium Cytophaga hutchinsonii.</title>
        <authorList>
            <person name="Xie G."/>
            <person name="Bruce D.C."/>
            <person name="Challacombe J.F."/>
            <person name="Chertkov O."/>
            <person name="Detter J.C."/>
            <person name="Gilna P."/>
            <person name="Han C.S."/>
            <person name="Lucas S."/>
            <person name="Misra M."/>
            <person name="Myers G.L."/>
            <person name="Richardson P."/>
            <person name="Tapia R."/>
            <person name="Thayer N."/>
            <person name="Thompson L.S."/>
            <person name="Brettin T.S."/>
            <person name="Henrissat B."/>
            <person name="Wilson D.B."/>
            <person name="McBride M.J."/>
        </authorList>
    </citation>
    <scope>NUCLEOTIDE SEQUENCE [LARGE SCALE GENOMIC DNA]</scope>
    <source>
        <strain evidence="2">ATCC 33406 / DSM 1761 / CIP 103989 / NBRC 15051 / NCIMB 9469 / D465</strain>
    </source>
</reference>
<accession>A0A6N4SS27</accession>
<organism evidence="1 2">
    <name type="scientific">Cytophaga hutchinsonii (strain ATCC 33406 / DSM 1761 / CIP 103989 / NBRC 15051 / NCIMB 9469 / D465)</name>
    <dbReference type="NCBI Taxonomy" id="269798"/>
    <lineage>
        <taxon>Bacteria</taxon>
        <taxon>Pseudomonadati</taxon>
        <taxon>Bacteroidota</taxon>
        <taxon>Cytophagia</taxon>
        <taxon>Cytophagales</taxon>
        <taxon>Cytophagaceae</taxon>
        <taxon>Cytophaga</taxon>
    </lineage>
</organism>
<proteinExistence type="predicted"/>
<dbReference type="KEGG" id="chu:CHU_1946"/>
<dbReference type="Proteomes" id="UP000001822">
    <property type="component" value="Chromosome"/>
</dbReference>
<sequence length="82" mass="9426">MSYYFFSLEQLTVHPGCWSRNCFSIASLSSPQFFISEEPEPVHTAVQVTHSCLSFLHEKVVAAQTSKPKIIDRVFLFFIKKL</sequence>
<evidence type="ECO:0000313" key="2">
    <source>
        <dbReference type="Proteomes" id="UP000001822"/>
    </source>
</evidence>
<keyword evidence="2" id="KW-1185">Reference proteome</keyword>
<name>A0A6N4SS27_CYTH3</name>
<dbReference type="AlphaFoldDB" id="A0A6N4SS27"/>
<protein>
    <submittedName>
        <fullName evidence="1">Uncharacterized protein</fullName>
    </submittedName>
</protein>
<dbReference type="EMBL" id="CP000383">
    <property type="protein sequence ID" value="ABG59212.1"/>
    <property type="molecule type" value="Genomic_DNA"/>
</dbReference>
<evidence type="ECO:0000313" key="1">
    <source>
        <dbReference type="EMBL" id="ABG59212.1"/>
    </source>
</evidence>
<gene>
    <name evidence="1" type="ordered locus">CHU_1946</name>
</gene>